<dbReference type="PANTHER" id="PTHR42915:SF1">
    <property type="entry name" value="PEPTIDOGLYCAN BETA-N-ACETYLMURAMIDASE NAMZ"/>
    <property type="match status" value="1"/>
</dbReference>
<reference evidence="3" key="1">
    <citation type="submission" date="2018-05" db="EMBL/GenBank/DDBJ databases">
        <authorList>
            <person name="Lanie J.A."/>
            <person name="Ng W.-L."/>
            <person name="Kazmierczak K.M."/>
            <person name="Andrzejewski T.M."/>
            <person name="Davidsen T.M."/>
            <person name="Wayne K.J."/>
            <person name="Tettelin H."/>
            <person name="Glass J.I."/>
            <person name="Rusch D."/>
            <person name="Podicherti R."/>
            <person name="Tsui H.-C.T."/>
            <person name="Winkler M.E."/>
        </authorList>
    </citation>
    <scope>NUCLEOTIDE SEQUENCE</scope>
</reference>
<accession>A0A381Z5P5</accession>
<evidence type="ECO:0000259" key="2">
    <source>
        <dbReference type="Pfam" id="PF20732"/>
    </source>
</evidence>
<protein>
    <recommendedName>
        <fullName evidence="4">DUF1343 domain-containing protein</fullName>
    </recommendedName>
</protein>
<evidence type="ECO:0000259" key="1">
    <source>
        <dbReference type="Pfam" id="PF07075"/>
    </source>
</evidence>
<dbReference type="Gene3D" id="3.40.50.12170">
    <property type="entry name" value="Uncharacterised protein PF07075, DUF1343"/>
    <property type="match status" value="1"/>
</dbReference>
<proteinExistence type="predicted"/>
<name>A0A381Z5P5_9ZZZZ</name>
<dbReference type="GO" id="GO:0033922">
    <property type="term" value="F:peptidoglycan beta-N-acetylmuramidase activity"/>
    <property type="evidence" value="ECO:0007669"/>
    <property type="project" value="InterPro"/>
</dbReference>
<dbReference type="InterPro" id="IPR048502">
    <property type="entry name" value="NamZ_N"/>
</dbReference>
<feature type="non-terminal residue" evidence="3">
    <location>
        <position position="333"/>
    </location>
</feature>
<dbReference type="Gene3D" id="3.90.1150.140">
    <property type="match status" value="1"/>
</dbReference>
<gene>
    <name evidence="3" type="ORF">METZ01_LOCUS136977</name>
</gene>
<dbReference type="AlphaFoldDB" id="A0A381Z5P5"/>
<evidence type="ECO:0000313" key="3">
    <source>
        <dbReference type="EMBL" id="SVA84123.1"/>
    </source>
</evidence>
<sequence>MTSNVRTGIDVFLNNIAHRMHGKRIGLITNQTGVTADLEGNIAVFRRLFGEGLCALFSPEHGLYAHVQDRERIGNFIDPESGLPVYSLYGLEESPSDSVLQDLDILLFDIQCVGVRFYTYLTSMSYTLKAAAVQNMPVMILDRPNPITGTRIAGPMIDKCLTSFEGACETPVMHGMTLGELALFLNETSELNACVEVVPMEGWIRSMWYEDTGLAWVSPSPNMPTVDTAVLYPGMCLFEATNLSEGRGTTRPFEQVGAPWIEANRLTTALNARALPGVRFRAAHFLPTFWKLQGTTCHGVQVYVTDREAFEPIMTGLTMIKQILEFWPEDFQW</sequence>
<feature type="domain" description="Peptidoglycan beta-N-acetylmuramidase NamZ N-terminal" evidence="1">
    <location>
        <begin position="25"/>
        <end position="226"/>
    </location>
</feature>
<evidence type="ECO:0008006" key="4">
    <source>
        <dbReference type="Google" id="ProtNLM"/>
    </source>
</evidence>
<dbReference type="PANTHER" id="PTHR42915">
    <property type="entry name" value="HYPOTHETICAL 460 KDA PROTEIN IN FEUA-SIGW INTERGENIC REGION [PRECURSOR]"/>
    <property type="match status" value="1"/>
</dbReference>
<dbReference type="InterPro" id="IPR008302">
    <property type="entry name" value="NamZ"/>
</dbReference>
<dbReference type="InterPro" id="IPR048503">
    <property type="entry name" value="NamZ_C"/>
</dbReference>
<dbReference type="EMBL" id="UINC01019909">
    <property type="protein sequence ID" value="SVA84123.1"/>
    <property type="molecule type" value="Genomic_DNA"/>
</dbReference>
<dbReference type="Pfam" id="PF20732">
    <property type="entry name" value="NamZ_C"/>
    <property type="match status" value="1"/>
</dbReference>
<feature type="domain" description="Peptidoglycan beta-N-acetylmuramidase NamZ C-terminal" evidence="2">
    <location>
        <begin position="230"/>
        <end position="333"/>
    </location>
</feature>
<dbReference type="Pfam" id="PF07075">
    <property type="entry name" value="NamZ_N"/>
    <property type="match status" value="1"/>
</dbReference>
<organism evidence="3">
    <name type="scientific">marine metagenome</name>
    <dbReference type="NCBI Taxonomy" id="408172"/>
    <lineage>
        <taxon>unclassified sequences</taxon>
        <taxon>metagenomes</taxon>
        <taxon>ecological metagenomes</taxon>
    </lineage>
</organism>